<dbReference type="AlphaFoldDB" id="A0A316E8S4"/>
<reference evidence="5 6" key="1">
    <citation type="submission" date="2018-05" db="EMBL/GenBank/DDBJ databases">
        <title>Genomic Encyclopedia of Archaeal and Bacterial Type Strains, Phase II (KMG-II): from individual species to whole genera.</title>
        <authorList>
            <person name="Goeker M."/>
        </authorList>
    </citation>
    <scope>NUCLEOTIDE SEQUENCE [LARGE SCALE GENOMIC DNA]</scope>
    <source>
        <strain evidence="5 6">DSM 23514</strain>
    </source>
</reference>
<accession>A0A316E8S4</accession>
<sequence>MIKTRPSQNWLFVLVLLVAHYSLAQNLDGITGVRDSSYTTLAAYTKDVKKHPGIKVVTEFRFNDVKESRNIVYSILGNRKLLLDVFQNTTKSQVPRTAIVIIHGGGWRTGDRTQHYPMAQKLADLGYVCFTPEYRLSTEALFPAAVFDLKAAVRYVRANAVEYHIDPDKIAVLGFSAGGELASFLGVTANMPLFEGNCMGNEQPSTVNAVIDIDGILSFVHPDSGEGNDTNGISAATYWFGFPKNDNPVLWETASPLSYVGHKTPPTLFINSSIERMHAGRDDYIAVLDKNRIYSEVHEFRDAPHSFCLYHPWFQPTIVYIDLFLRTVLDK</sequence>
<dbReference type="OrthoDB" id="9777975at2"/>
<feature type="domain" description="BD-FAE-like" evidence="3">
    <location>
        <begin position="83"/>
        <end position="272"/>
    </location>
</feature>
<dbReference type="InterPro" id="IPR049492">
    <property type="entry name" value="BD-FAE-like_dom"/>
</dbReference>
<dbReference type="InterPro" id="IPR029058">
    <property type="entry name" value="AB_hydrolase_fold"/>
</dbReference>
<dbReference type="InterPro" id="IPR050300">
    <property type="entry name" value="GDXG_lipolytic_enzyme"/>
</dbReference>
<reference evidence="4 7" key="2">
    <citation type="submission" date="2020-07" db="EMBL/GenBank/DDBJ databases">
        <title>The draft genome sequence of Maribacter polysiphoniae KCTC 22021.</title>
        <authorList>
            <person name="Mu L."/>
        </authorList>
    </citation>
    <scope>NUCLEOTIDE SEQUENCE [LARGE SCALE GENOMIC DNA]</scope>
    <source>
        <strain evidence="4 7">KCTC 22021</strain>
    </source>
</reference>
<evidence type="ECO:0000313" key="4">
    <source>
        <dbReference type="EMBL" id="MBD1262368.1"/>
    </source>
</evidence>
<proteinExistence type="predicted"/>
<keyword evidence="7" id="KW-1185">Reference proteome</keyword>
<keyword evidence="2" id="KW-0732">Signal</keyword>
<evidence type="ECO:0000313" key="6">
    <source>
        <dbReference type="Proteomes" id="UP000245667"/>
    </source>
</evidence>
<dbReference type="PANTHER" id="PTHR48081:SF13">
    <property type="entry name" value="ALPHA_BETA HYDROLASE"/>
    <property type="match status" value="1"/>
</dbReference>
<dbReference type="PANTHER" id="PTHR48081">
    <property type="entry name" value="AB HYDROLASE SUPERFAMILY PROTEIN C4A8.06C"/>
    <property type="match status" value="1"/>
</dbReference>
<dbReference type="EMBL" id="QGGQ01000001">
    <property type="protein sequence ID" value="PWK26068.1"/>
    <property type="molecule type" value="Genomic_DNA"/>
</dbReference>
<gene>
    <name evidence="4" type="ORF">HZY62_17350</name>
    <name evidence="5" type="ORF">LX92_00812</name>
</gene>
<keyword evidence="1 4" id="KW-0378">Hydrolase</keyword>
<dbReference type="Proteomes" id="UP000245667">
    <property type="component" value="Unassembled WGS sequence"/>
</dbReference>
<dbReference type="Gene3D" id="3.40.50.1820">
    <property type="entry name" value="alpha/beta hydrolase"/>
    <property type="match status" value="1"/>
</dbReference>
<organism evidence="5 6">
    <name type="scientific">Maribacter polysiphoniae</name>
    <dbReference type="NCBI Taxonomy" id="429344"/>
    <lineage>
        <taxon>Bacteria</taxon>
        <taxon>Pseudomonadati</taxon>
        <taxon>Bacteroidota</taxon>
        <taxon>Flavobacteriia</taxon>
        <taxon>Flavobacteriales</taxon>
        <taxon>Flavobacteriaceae</taxon>
        <taxon>Maribacter</taxon>
    </lineage>
</organism>
<dbReference type="SUPFAM" id="SSF53474">
    <property type="entry name" value="alpha/beta-Hydrolases"/>
    <property type="match status" value="1"/>
</dbReference>
<protein>
    <submittedName>
        <fullName evidence="4">Alpha/beta hydrolase</fullName>
    </submittedName>
    <submittedName>
        <fullName evidence="5">Pectinesterase</fullName>
    </submittedName>
</protein>
<dbReference type="Pfam" id="PF20434">
    <property type="entry name" value="BD-FAE"/>
    <property type="match status" value="1"/>
</dbReference>
<dbReference type="EMBL" id="JACWLN010000010">
    <property type="protein sequence ID" value="MBD1262368.1"/>
    <property type="molecule type" value="Genomic_DNA"/>
</dbReference>
<evidence type="ECO:0000313" key="5">
    <source>
        <dbReference type="EMBL" id="PWK26068.1"/>
    </source>
</evidence>
<feature type="chain" id="PRO_5016402981" evidence="2">
    <location>
        <begin position="25"/>
        <end position="331"/>
    </location>
</feature>
<name>A0A316E8S4_9FLAO</name>
<dbReference type="Proteomes" id="UP000651837">
    <property type="component" value="Unassembled WGS sequence"/>
</dbReference>
<evidence type="ECO:0000313" key="7">
    <source>
        <dbReference type="Proteomes" id="UP000651837"/>
    </source>
</evidence>
<evidence type="ECO:0000256" key="1">
    <source>
        <dbReference type="ARBA" id="ARBA00022801"/>
    </source>
</evidence>
<dbReference type="GO" id="GO:0016787">
    <property type="term" value="F:hydrolase activity"/>
    <property type="evidence" value="ECO:0007669"/>
    <property type="project" value="UniProtKB-KW"/>
</dbReference>
<feature type="signal peptide" evidence="2">
    <location>
        <begin position="1"/>
        <end position="24"/>
    </location>
</feature>
<evidence type="ECO:0000259" key="3">
    <source>
        <dbReference type="Pfam" id="PF20434"/>
    </source>
</evidence>
<evidence type="ECO:0000256" key="2">
    <source>
        <dbReference type="SAM" id="SignalP"/>
    </source>
</evidence>
<dbReference type="RefSeq" id="WP_109648964.1">
    <property type="nucleotide sequence ID" value="NZ_JACWLN010000010.1"/>
</dbReference>
<comment type="caution">
    <text evidence="5">The sequence shown here is derived from an EMBL/GenBank/DDBJ whole genome shotgun (WGS) entry which is preliminary data.</text>
</comment>